<dbReference type="Proteomes" id="UP000189796">
    <property type="component" value="Chromosome I"/>
</dbReference>
<keyword evidence="2" id="KW-0472">Membrane</keyword>
<feature type="region of interest" description="Disordered" evidence="1">
    <location>
        <begin position="229"/>
        <end position="270"/>
    </location>
</feature>
<evidence type="ECO:0000313" key="3">
    <source>
        <dbReference type="EMBL" id="SHI11933.1"/>
    </source>
</evidence>
<keyword evidence="2" id="KW-1133">Transmembrane helix</keyword>
<evidence type="ECO:0000256" key="2">
    <source>
        <dbReference type="SAM" id="Phobius"/>
    </source>
</evidence>
<accession>A0A1M5YK71</accession>
<name>A0A1M5YK71_9BRAD</name>
<feature type="transmembrane region" description="Helical" evidence="2">
    <location>
        <begin position="193"/>
        <end position="222"/>
    </location>
</feature>
<sequence>MPHGTVCCTGMSVCHTTIRALLIYLYIWVGMNRVRLGCDRVKSSIELQAQCGRRADAFLRIADSVGVAWTISVLAALENRTNNDHAMCVINRCCEASAARAMQDKVASGCVKLSAQLCCESRDETRHQQGGDGHRDQVDGPGMVAATHDVQCPDWFCLDVRAGACSGLRRAAYLGDSRCTTARSPAPTQDITFMALTIAMPVATAVALITATAVITPASGFAERWPSRRRVRGWSPSQGRSRTKFGGTGDENRQLRLPRRYRSGPSRPGV</sequence>
<organism evidence="3 4">
    <name type="scientific">Bradyrhizobium erythrophlei</name>
    <dbReference type="NCBI Taxonomy" id="1437360"/>
    <lineage>
        <taxon>Bacteria</taxon>
        <taxon>Pseudomonadati</taxon>
        <taxon>Pseudomonadota</taxon>
        <taxon>Alphaproteobacteria</taxon>
        <taxon>Hyphomicrobiales</taxon>
        <taxon>Nitrobacteraceae</taxon>
        <taxon>Bradyrhizobium</taxon>
    </lineage>
</organism>
<evidence type="ECO:0000256" key="1">
    <source>
        <dbReference type="SAM" id="MobiDB-lite"/>
    </source>
</evidence>
<keyword evidence="2" id="KW-0812">Transmembrane</keyword>
<dbReference type="AlphaFoldDB" id="A0A1M5YK71"/>
<reference evidence="3 4" key="1">
    <citation type="submission" date="2016-11" db="EMBL/GenBank/DDBJ databases">
        <authorList>
            <person name="Jaros S."/>
            <person name="Januszkiewicz K."/>
            <person name="Wedrychowicz H."/>
        </authorList>
    </citation>
    <scope>NUCLEOTIDE SEQUENCE [LARGE SCALE GENOMIC DNA]</scope>
    <source>
        <strain evidence="3 4">GAS138</strain>
    </source>
</reference>
<protein>
    <submittedName>
        <fullName evidence="3">Uncharacterized protein</fullName>
    </submittedName>
</protein>
<dbReference type="EMBL" id="LT670817">
    <property type="protein sequence ID" value="SHI11933.1"/>
    <property type="molecule type" value="Genomic_DNA"/>
</dbReference>
<proteinExistence type="predicted"/>
<gene>
    <name evidence="3" type="ORF">SAMN05443248_8376</name>
</gene>
<evidence type="ECO:0000313" key="4">
    <source>
        <dbReference type="Proteomes" id="UP000189796"/>
    </source>
</evidence>